<protein>
    <submittedName>
        <fullName evidence="10">TRP-domain-containing protein</fullName>
    </submittedName>
</protein>
<dbReference type="PANTHER" id="PTHR31145:SF2">
    <property type="entry name" value="FLAVIN CARRIER PROTEIN 2"/>
    <property type="match status" value="1"/>
</dbReference>
<keyword evidence="3 7" id="KW-0812">Transmembrane</keyword>
<comment type="subcellular location">
    <subcellularLocation>
        <location evidence="1">Membrane</location>
        <topology evidence="1">Multi-pass membrane protein</topology>
    </subcellularLocation>
</comment>
<keyword evidence="4 8" id="KW-0732">Signal</keyword>
<evidence type="ECO:0000256" key="7">
    <source>
        <dbReference type="SAM" id="Phobius"/>
    </source>
</evidence>
<feature type="chain" id="PRO_5025533805" evidence="8">
    <location>
        <begin position="19"/>
        <end position="652"/>
    </location>
</feature>
<dbReference type="AlphaFoldDB" id="A0A6A6UEK1"/>
<keyword evidence="5 7" id="KW-1133">Transmembrane helix</keyword>
<feature type="transmembrane region" description="Helical" evidence="7">
    <location>
        <begin position="197"/>
        <end position="218"/>
    </location>
</feature>
<accession>A0A6A6UEK1</accession>
<feature type="transmembrane region" description="Helical" evidence="7">
    <location>
        <begin position="503"/>
        <end position="522"/>
    </location>
</feature>
<keyword evidence="11" id="KW-1185">Reference proteome</keyword>
<dbReference type="Pfam" id="PF06011">
    <property type="entry name" value="TRP"/>
    <property type="match status" value="1"/>
</dbReference>
<dbReference type="EMBL" id="MU004235">
    <property type="protein sequence ID" value="KAF2669314.1"/>
    <property type="molecule type" value="Genomic_DNA"/>
</dbReference>
<dbReference type="GO" id="GO:0016020">
    <property type="term" value="C:membrane"/>
    <property type="evidence" value="ECO:0007669"/>
    <property type="project" value="UniProtKB-SubCell"/>
</dbReference>
<comment type="similarity">
    <text evidence="2">Belongs to the transient receptor potential (TRP) ion channel family.</text>
</comment>
<evidence type="ECO:0000313" key="11">
    <source>
        <dbReference type="Proteomes" id="UP000799302"/>
    </source>
</evidence>
<feature type="transmembrane region" description="Helical" evidence="7">
    <location>
        <begin position="477"/>
        <end position="497"/>
    </location>
</feature>
<evidence type="ECO:0000313" key="10">
    <source>
        <dbReference type="EMBL" id="KAF2669314.1"/>
    </source>
</evidence>
<dbReference type="PANTHER" id="PTHR31145">
    <property type="entry name" value="INTEGRAL MEMBRANE PROTEIN (AFU_ORTHOLOGUE AFUA_7G01610)"/>
    <property type="match status" value="1"/>
</dbReference>
<feature type="transmembrane region" description="Helical" evidence="7">
    <location>
        <begin position="388"/>
        <end position="409"/>
    </location>
</feature>
<organism evidence="10 11">
    <name type="scientific">Microthyrium microscopicum</name>
    <dbReference type="NCBI Taxonomy" id="703497"/>
    <lineage>
        <taxon>Eukaryota</taxon>
        <taxon>Fungi</taxon>
        <taxon>Dikarya</taxon>
        <taxon>Ascomycota</taxon>
        <taxon>Pezizomycotina</taxon>
        <taxon>Dothideomycetes</taxon>
        <taxon>Dothideomycetes incertae sedis</taxon>
        <taxon>Microthyriales</taxon>
        <taxon>Microthyriaceae</taxon>
        <taxon>Microthyrium</taxon>
    </lineage>
</organism>
<feature type="transmembrane region" description="Helical" evidence="7">
    <location>
        <begin position="358"/>
        <end position="376"/>
    </location>
</feature>
<dbReference type="Proteomes" id="UP000799302">
    <property type="component" value="Unassembled WGS sequence"/>
</dbReference>
<feature type="signal peptide" evidence="8">
    <location>
        <begin position="1"/>
        <end position="18"/>
    </location>
</feature>
<feature type="domain" description="ML-like" evidence="9">
    <location>
        <begin position="20"/>
        <end position="162"/>
    </location>
</feature>
<reference evidence="10" key="1">
    <citation type="journal article" date="2020" name="Stud. Mycol.">
        <title>101 Dothideomycetes genomes: a test case for predicting lifestyles and emergence of pathogens.</title>
        <authorList>
            <person name="Haridas S."/>
            <person name="Albert R."/>
            <person name="Binder M."/>
            <person name="Bloem J."/>
            <person name="Labutti K."/>
            <person name="Salamov A."/>
            <person name="Andreopoulos B."/>
            <person name="Baker S."/>
            <person name="Barry K."/>
            <person name="Bills G."/>
            <person name="Bluhm B."/>
            <person name="Cannon C."/>
            <person name="Castanera R."/>
            <person name="Culley D."/>
            <person name="Daum C."/>
            <person name="Ezra D."/>
            <person name="Gonzalez J."/>
            <person name="Henrissat B."/>
            <person name="Kuo A."/>
            <person name="Liang C."/>
            <person name="Lipzen A."/>
            <person name="Lutzoni F."/>
            <person name="Magnuson J."/>
            <person name="Mondo S."/>
            <person name="Nolan M."/>
            <person name="Ohm R."/>
            <person name="Pangilinan J."/>
            <person name="Park H.-J."/>
            <person name="Ramirez L."/>
            <person name="Alfaro M."/>
            <person name="Sun H."/>
            <person name="Tritt A."/>
            <person name="Yoshinaga Y."/>
            <person name="Zwiers L.-H."/>
            <person name="Turgeon B."/>
            <person name="Goodwin S."/>
            <person name="Spatafora J."/>
            <person name="Crous P."/>
            <person name="Grigoriev I."/>
        </authorList>
    </citation>
    <scope>NUCLEOTIDE SEQUENCE</scope>
    <source>
        <strain evidence="10">CBS 115976</strain>
    </source>
</reference>
<dbReference type="OrthoDB" id="5212126at2759"/>
<sequence>MRPRTLSLLAIWPTLTLTKRLIESHSLNPCMPHSQIAASFFHAVLSPDNQTLSITTEFHSQIALPNTTIQFVATAYGYPVFTQTMNPCLVKGMEGACPLHAGAIPRIDMNIPVPKDGLAKVPGVVYTIPDLQASIRVWVNDTNDGRPVACVEADLSNGETVHQDGVGWVVALLVGGGFVVAAVLFERGFVLAASRTSAHVMLLLGYYQAMALVGLSAVRMPPIVQSWTQNFVWSMGIVKVGFLQALGLWYLRATGGKPSTLLSKLDHTSVRIMKRTNANAYFKSESEVVSGMKRVSFIASIEITNLFMTTYIWFVIVVMFVLGFMLLLNVTCKRLSKKRGTRPLQVCGVLWKTYLKGILFRVGLIFFVPLNTMCYWELTQRNSSAEGALAALTAVNIFGLFCYAMWRIIRISKQSAMVHGSSIVQLYGDERTLSRWGFLFAHFKATCSPFAVAILLHQLVKSMIIGLGQNSPTAQAVAFFILDLLAFVLIVLFQPYLDSGTNFFAATTSGINLVNSILLFLFSDAFTLPPIANGVSGIIFFFINLVFLAIVLFLTVYSCIVSLWKANPDVAGRKLLDDRASFIKPHTPWSHGDLSALGLTARGESQQSLHRLASLKTNSSTRMEQMSSMATLTDGTRHRPAQYAADWVPGSR</sequence>
<evidence type="ECO:0000259" key="9">
    <source>
        <dbReference type="SMART" id="SM01320"/>
    </source>
</evidence>
<gene>
    <name evidence="10" type="ORF">BT63DRAFT_432956</name>
</gene>
<dbReference type="GO" id="GO:0055085">
    <property type="term" value="P:transmembrane transport"/>
    <property type="evidence" value="ECO:0007669"/>
    <property type="project" value="TreeGrafter"/>
</dbReference>
<evidence type="ECO:0000256" key="2">
    <source>
        <dbReference type="ARBA" id="ARBA00010642"/>
    </source>
</evidence>
<evidence type="ECO:0000256" key="3">
    <source>
        <dbReference type="ARBA" id="ARBA00022692"/>
    </source>
</evidence>
<feature type="transmembrane region" description="Helical" evidence="7">
    <location>
        <begin position="165"/>
        <end position="185"/>
    </location>
</feature>
<evidence type="ECO:0000256" key="6">
    <source>
        <dbReference type="ARBA" id="ARBA00023136"/>
    </source>
</evidence>
<proteinExistence type="inferred from homology"/>
<feature type="transmembrane region" description="Helical" evidence="7">
    <location>
        <begin position="436"/>
        <end position="456"/>
    </location>
</feature>
<evidence type="ECO:0000256" key="1">
    <source>
        <dbReference type="ARBA" id="ARBA00004141"/>
    </source>
</evidence>
<feature type="transmembrane region" description="Helical" evidence="7">
    <location>
        <begin position="230"/>
        <end position="251"/>
    </location>
</feature>
<evidence type="ECO:0000256" key="5">
    <source>
        <dbReference type="ARBA" id="ARBA00022989"/>
    </source>
</evidence>
<dbReference type="InterPro" id="IPR040241">
    <property type="entry name" value="TRP_Flc/Pkd2-like"/>
</dbReference>
<feature type="transmembrane region" description="Helical" evidence="7">
    <location>
        <begin position="303"/>
        <end position="328"/>
    </location>
</feature>
<dbReference type="SMART" id="SM01320">
    <property type="entry name" value="TRP_N"/>
    <property type="match status" value="1"/>
</dbReference>
<dbReference type="Pfam" id="PF14558">
    <property type="entry name" value="TRP_N"/>
    <property type="match status" value="1"/>
</dbReference>
<dbReference type="InterPro" id="IPR010308">
    <property type="entry name" value="TRP_C"/>
</dbReference>
<dbReference type="GO" id="GO:0009272">
    <property type="term" value="P:fungal-type cell wall biogenesis"/>
    <property type="evidence" value="ECO:0007669"/>
    <property type="project" value="TreeGrafter"/>
</dbReference>
<evidence type="ECO:0000256" key="8">
    <source>
        <dbReference type="SAM" id="SignalP"/>
    </source>
</evidence>
<dbReference type="InterPro" id="IPR032800">
    <property type="entry name" value="TRP_N"/>
</dbReference>
<feature type="transmembrane region" description="Helical" evidence="7">
    <location>
        <begin position="534"/>
        <end position="557"/>
    </location>
</feature>
<evidence type="ECO:0000256" key="4">
    <source>
        <dbReference type="ARBA" id="ARBA00022729"/>
    </source>
</evidence>
<name>A0A6A6UEK1_9PEZI</name>
<keyword evidence="6 7" id="KW-0472">Membrane</keyword>